<dbReference type="EMBL" id="LJQB01000016">
    <property type="protein sequence ID" value="KPW87077.1"/>
    <property type="molecule type" value="Genomic_DNA"/>
</dbReference>
<sequence length="880" mass="97712">MGYRGLSLESLDEQLHGYRQGHQLLSSTVRLPKDDQDLIDRLSDIAGSLGPNERFAPYITLYPLPSGSQYVVAKTWQDLDAPRAGCVRTRSIFVPMPAWIELENVAGVVDLVSKAGAFDAAKKRTLINATPSPLAEIDPRQGIELVEALFLEDRAPIVVFDSEYAEILTLRVVTALWPSFRRNFSASTFCRSPRSIGRQSFDLVFAPKDARSRFGDWIGRRIDGRKKDATRHQWSKSIVESVLVTPYPSLKMLDSIGELSSDGRGSESALRVSLLWEDLKKKSSTTPNAALGLLDIASTRSSRNPEIIRSLEPVLVKSVHMAVAQLPTEDAWRYLKALTSKLSNEPISSGVRNEISESTQILTRASPDLAIQFATSFIGSGVFDPLIHSICVTLESLFDRNIAAKFSDLNDMDFISLSLFNPSLLKKMVQEGSSLSIRLAHAISSTRRELSREMCKSLRPLLVSDSHAALATILFEDITPAELKSQIVRTYDANEFRHTKILAVLLDYTRRLGIAENVRDMVAAFQPSKYVDTTLAELIGHKPSDLEWVLIGDTLSDERRQAFLYSMLSSASRSELNNMLSSTALVKEVFKILGCSSAAYVNLLSSTLKDIELPANETYKLILTLRPHLSGKDAQDWALRIIDISLKLNVSSVSAKKLASFLNEAASELSGARFFAIGLDKNVSSKIVERNIEATKHCKGDARKRLLGSVNELAEQLVKRLPLDLPLEATETIADLLWESSQKHYQSLEKASAQLLPYLFKQQSPAASPLIAATFPVIYLELARDIPSSLISRIFRFGDWDKCKTARQALIAAFIRSDWRITDIATTAARSADTKRIFETLAYEPGGYKFLRSLSSEIDLVSANSRGSIEYALKQILDED</sequence>
<organism evidence="1 2">
    <name type="scientific">Pseudomonas congelans</name>
    <dbReference type="NCBI Taxonomy" id="200452"/>
    <lineage>
        <taxon>Bacteria</taxon>
        <taxon>Pseudomonadati</taxon>
        <taxon>Pseudomonadota</taxon>
        <taxon>Gammaproteobacteria</taxon>
        <taxon>Pseudomonadales</taxon>
        <taxon>Pseudomonadaceae</taxon>
        <taxon>Pseudomonas</taxon>
    </lineage>
</organism>
<evidence type="ECO:0000313" key="2">
    <source>
        <dbReference type="Proteomes" id="UP000050411"/>
    </source>
</evidence>
<accession>A0A0P9NQN5</accession>
<dbReference type="Proteomes" id="UP000050411">
    <property type="component" value="Unassembled WGS sequence"/>
</dbReference>
<dbReference type="Pfam" id="PF20012">
    <property type="entry name" value="GAP1-N1"/>
    <property type="match status" value="1"/>
</dbReference>
<proteinExistence type="predicted"/>
<name>A0A0P9NQN5_9PSED</name>
<comment type="caution">
    <text evidence="1">The sequence shown here is derived from an EMBL/GenBank/DDBJ whole genome shotgun (WGS) entry which is preliminary data.</text>
</comment>
<dbReference type="AlphaFoldDB" id="A0A0P9NQN5"/>
<protein>
    <submittedName>
        <fullName evidence="1">Uncharacterized protein</fullName>
    </submittedName>
</protein>
<reference evidence="1 2" key="1">
    <citation type="submission" date="2015-09" db="EMBL/GenBank/DDBJ databases">
        <title>Genome announcement of multiple Pseudomonas syringae strains.</title>
        <authorList>
            <person name="Thakur S."/>
            <person name="Wang P.W."/>
            <person name="Gong Y."/>
            <person name="Weir B.S."/>
            <person name="Guttman D.S."/>
        </authorList>
    </citation>
    <scope>NUCLEOTIDE SEQUENCE [LARGE SCALE GENOMIC DNA]</scope>
    <source>
        <strain evidence="1 2">ICMP19117</strain>
    </source>
</reference>
<evidence type="ECO:0000313" key="1">
    <source>
        <dbReference type="EMBL" id="KPW87077.1"/>
    </source>
</evidence>
<gene>
    <name evidence="1" type="ORF">ALO92_01387</name>
</gene>
<dbReference type="PATRIC" id="fig|200452.3.peg.1687"/>